<organism evidence="1 2">
    <name type="scientific">Tautonia plasticadhaerens</name>
    <dbReference type="NCBI Taxonomy" id="2527974"/>
    <lineage>
        <taxon>Bacteria</taxon>
        <taxon>Pseudomonadati</taxon>
        <taxon>Planctomycetota</taxon>
        <taxon>Planctomycetia</taxon>
        <taxon>Isosphaerales</taxon>
        <taxon>Isosphaeraceae</taxon>
        <taxon>Tautonia</taxon>
    </lineage>
</organism>
<accession>A0A518H2A5</accession>
<evidence type="ECO:0000313" key="1">
    <source>
        <dbReference type="EMBL" id="QDV34968.1"/>
    </source>
</evidence>
<dbReference type="AlphaFoldDB" id="A0A518H2A5"/>
<dbReference type="Proteomes" id="UP000317835">
    <property type="component" value="Chromosome"/>
</dbReference>
<sequence>MDDILNDLFHNCALVAYVTIWRETGDFPPDSEQVRQLAYRLYEEERAKERAEQSGN</sequence>
<dbReference type="KEGG" id="tpla:ElP_28650"/>
<proteinExistence type="predicted"/>
<reference evidence="1 2" key="1">
    <citation type="submission" date="2019-02" db="EMBL/GenBank/DDBJ databases">
        <title>Deep-cultivation of Planctomycetes and their phenomic and genomic characterization uncovers novel biology.</title>
        <authorList>
            <person name="Wiegand S."/>
            <person name="Jogler M."/>
            <person name="Boedeker C."/>
            <person name="Pinto D."/>
            <person name="Vollmers J."/>
            <person name="Rivas-Marin E."/>
            <person name="Kohn T."/>
            <person name="Peeters S.H."/>
            <person name="Heuer A."/>
            <person name="Rast P."/>
            <person name="Oberbeckmann S."/>
            <person name="Bunk B."/>
            <person name="Jeske O."/>
            <person name="Meyerdierks A."/>
            <person name="Storesund J.E."/>
            <person name="Kallscheuer N."/>
            <person name="Luecker S."/>
            <person name="Lage O.M."/>
            <person name="Pohl T."/>
            <person name="Merkel B.J."/>
            <person name="Hornburger P."/>
            <person name="Mueller R.-W."/>
            <person name="Bruemmer F."/>
            <person name="Labrenz M."/>
            <person name="Spormann A.M."/>
            <person name="Op den Camp H."/>
            <person name="Overmann J."/>
            <person name="Amann R."/>
            <person name="Jetten M.S.M."/>
            <person name="Mascher T."/>
            <person name="Medema M.H."/>
            <person name="Devos D.P."/>
            <person name="Kaster A.-K."/>
            <person name="Ovreas L."/>
            <person name="Rohde M."/>
            <person name="Galperin M.Y."/>
            <person name="Jogler C."/>
        </authorList>
    </citation>
    <scope>NUCLEOTIDE SEQUENCE [LARGE SCALE GENOMIC DNA]</scope>
    <source>
        <strain evidence="1 2">ElP</strain>
    </source>
</reference>
<dbReference type="RefSeq" id="WP_197446975.1">
    <property type="nucleotide sequence ID" value="NZ_CP036426.1"/>
</dbReference>
<name>A0A518H2A5_9BACT</name>
<dbReference type="EMBL" id="CP036426">
    <property type="protein sequence ID" value="QDV34968.1"/>
    <property type="molecule type" value="Genomic_DNA"/>
</dbReference>
<gene>
    <name evidence="1" type="ORF">ElP_28650</name>
</gene>
<keyword evidence="2" id="KW-1185">Reference proteome</keyword>
<protein>
    <submittedName>
        <fullName evidence="1">Uncharacterized protein</fullName>
    </submittedName>
</protein>
<evidence type="ECO:0000313" key="2">
    <source>
        <dbReference type="Proteomes" id="UP000317835"/>
    </source>
</evidence>